<evidence type="ECO:0000256" key="1">
    <source>
        <dbReference type="SAM" id="SignalP"/>
    </source>
</evidence>
<accession>A0A517NTT5</accession>
<protein>
    <submittedName>
        <fullName evidence="2">Uncharacterized protein</fullName>
    </submittedName>
</protein>
<proteinExistence type="predicted"/>
<evidence type="ECO:0000313" key="2">
    <source>
        <dbReference type="EMBL" id="QDT10537.1"/>
    </source>
</evidence>
<sequence length="183" mass="20468" precursor="true">MATHSTVRWLIAAILVAASFTAHADYGDSLLSDQATTIDRLIRITKHPHEMADSTALLCRKPIEKPHQMHDGFITPAYCHVYVSKAAEPFMRSGGIDYLVGSLIVKSKFPKDHPNRVELYTVMRKMKAGYDADNGDWEYSIVDGRSRRVHARGRIDSCIKCHAAYSTTGYVTRAYIAEPGEKP</sequence>
<dbReference type="Proteomes" id="UP000319817">
    <property type="component" value="Chromosome"/>
</dbReference>
<feature type="signal peptide" evidence="1">
    <location>
        <begin position="1"/>
        <end position="24"/>
    </location>
</feature>
<dbReference type="InterPro" id="IPR038142">
    <property type="entry name" value="Cytochrome_P460_sp"/>
</dbReference>
<name>A0A517NTT5_9BACT</name>
<dbReference type="Gene3D" id="3.50.70.20">
    <property type="entry name" value="Cytochrome P460"/>
    <property type="match status" value="1"/>
</dbReference>
<dbReference type="AlphaFoldDB" id="A0A517NTT5"/>
<keyword evidence="1" id="KW-0732">Signal</keyword>
<feature type="chain" id="PRO_5022097506" evidence="1">
    <location>
        <begin position="25"/>
        <end position="183"/>
    </location>
</feature>
<organism evidence="2 3">
    <name type="scientific">Stieleria marina</name>
    <dbReference type="NCBI Taxonomy" id="1930275"/>
    <lineage>
        <taxon>Bacteria</taxon>
        <taxon>Pseudomonadati</taxon>
        <taxon>Planctomycetota</taxon>
        <taxon>Planctomycetia</taxon>
        <taxon>Pirellulales</taxon>
        <taxon>Pirellulaceae</taxon>
        <taxon>Stieleria</taxon>
    </lineage>
</organism>
<evidence type="ECO:0000313" key="3">
    <source>
        <dbReference type="Proteomes" id="UP000319817"/>
    </source>
</evidence>
<keyword evidence="3" id="KW-1185">Reference proteome</keyword>
<dbReference type="EMBL" id="CP036526">
    <property type="protein sequence ID" value="QDT10537.1"/>
    <property type="molecule type" value="Genomic_DNA"/>
</dbReference>
<dbReference type="CDD" id="cd20716">
    <property type="entry name" value="cyt_P460_fam"/>
    <property type="match status" value="1"/>
</dbReference>
<gene>
    <name evidence="2" type="ORF">K239x_24940</name>
</gene>
<reference evidence="2 3" key="1">
    <citation type="submission" date="2019-02" db="EMBL/GenBank/DDBJ databases">
        <title>Deep-cultivation of Planctomycetes and their phenomic and genomic characterization uncovers novel biology.</title>
        <authorList>
            <person name="Wiegand S."/>
            <person name="Jogler M."/>
            <person name="Boedeker C."/>
            <person name="Pinto D."/>
            <person name="Vollmers J."/>
            <person name="Rivas-Marin E."/>
            <person name="Kohn T."/>
            <person name="Peeters S.H."/>
            <person name="Heuer A."/>
            <person name="Rast P."/>
            <person name="Oberbeckmann S."/>
            <person name="Bunk B."/>
            <person name="Jeske O."/>
            <person name="Meyerdierks A."/>
            <person name="Storesund J.E."/>
            <person name="Kallscheuer N."/>
            <person name="Luecker S."/>
            <person name="Lage O.M."/>
            <person name="Pohl T."/>
            <person name="Merkel B.J."/>
            <person name="Hornburger P."/>
            <person name="Mueller R.-W."/>
            <person name="Bruemmer F."/>
            <person name="Labrenz M."/>
            <person name="Spormann A.M."/>
            <person name="Op den Camp H."/>
            <person name="Overmann J."/>
            <person name="Amann R."/>
            <person name="Jetten M.S.M."/>
            <person name="Mascher T."/>
            <person name="Medema M.H."/>
            <person name="Devos D.P."/>
            <person name="Kaster A.-K."/>
            <person name="Ovreas L."/>
            <person name="Rohde M."/>
            <person name="Galperin M.Y."/>
            <person name="Jogler C."/>
        </authorList>
    </citation>
    <scope>NUCLEOTIDE SEQUENCE [LARGE SCALE GENOMIC DNA]</scope>
    <source>
        <strain evidence="2 3">K23_9</strain>
    </source>
</reference>